<proteinExistence type="predicted"/>
<evidence type="ECO:0000256" key="3">
    <source>
        <dbReference type="ARBA" id="ARBA00023002"/>
    </source>
</evidence>
<dbReference type="EC" id="1.3.1.54" evidence="4"/>
<dbReference type="GO" id="GO:0009236">
    <property type="term" value="P:cobalamin biosynthetic process"/>
    <property type="evidence" value="ECO:0007669"/>
    <property type="project" value="UniProtKB-UniPathway"/>
</dbReference>
<dbReference type="InterPro" id="IPR036291">
    <property type="entry name" value="NAD(P)-bd_dom_sf"/>
</dbReference>
<gene>
    <name evidence="4" type="primary">cobK</name>
    <name evidence="4" type="ORF">kuste3583</name>
</gene>
<name>Q1Q2V9_KUEST</name>
<dbReference type="GO" id="GO:0016994">
    <property type="term" value="F:precorrin-6A reductase activity"/>
    <property type="evidence" value="ECO:0007669"/>
    <property type="project" value="UniProtKB-EC"/>
</dbReference>
<dbReference type="RefSeq" id="WP_169703449.1">
    <property type="nucleotide sequence ID" value="NZ_OCTL01000061.1"/>
</dbReference>
<dbReference type="SUPFAM" id="SSF51391">
    <property type="entry name" value="Thiamin phosphate synthase"/>
    <property type="match status" value="1"/>
</dbReference>
<evidence type="ECO:0000313" key="4">
    <source>
        <dbReference type="EMBL" id="CAJ74346.1"/>
    </source>
</evidence>
<organism evidence="4">
    <name type="scientific">Kuenenia stuttgartiensis</name>
    <dbReference type="NCBI Taxonomy" id="174633"/>
    <lineage>
        <taxon>Bacteria</taxon>
        <taxon>Pseudomonadati</taxon>
        <taxon>Planctomycetota</taxon>
        <taxon>Candidatus Brocadiia</taxon>
        <taxon>Candidatus Brocadiales</taxon>
        <taxon>Candidatus Brocadiaceae</taxon>
        <taxon>Candidatus Kuenenia</taxon>
    </lineage>
</organism>
<reference evidence="4" key="2">
    <citation type="submission" date="2006-01" db="EMBL/GenBank/DDBJ databases">
        <authorList>
            <person name="Genoscope"/>
        </authorList>
    </citation>
    <scope>NUCLEOTIDE SEQUENCE</scope>
</reference>
<dbReference type="Pfam" id="PF02571">
    <property type="entry name" value="CbiJ"/>
    <property type="match status" value="1"/>
</dbReference>
<dbReference type="SUPFAM" id="SSF51735">
    <property type="entry name" value="NAD(P)-binding Rossmann-fold domains"/>
    <property type="match status" value="1"/>
</dbReference>
<keyword evidence="2" id="KW-0169">Cobalamin biosynthesis</keyword>
<dbReference type="PANTHER" id="PTHR36925">
    <property type="entry name" value="COBALT-PRECORRIN-6A REDUCTASE"/>
    <property type="match status" value="1"/>
</dbReference>
<dbReference type="EMBL" id="CT573071">
    <property type="protein sequence ID" value="CAJ74346.1"/>
    <property type="molecule type" value="Genomic_DNA"/>
</dbReference>
<comment type="pathway">
    <text evidence="1">Cofactor biosynthesis; adenosylcobalamin biosynthesis.</text>
</comment>
<dbReference type="AlphaFoldDB" id="Q1Q2V9"/>
<dbReference type="InterPro" id="IPR003723">
    <property type="entry name" value="Precorrin-6x_reduct"/>
</dbReference>
<protein>
    <submittedName>
        <fullName evidence="4">Similar to precorrin-6x reductase</fullName>
        <ecNumber evidence="4">1.3.1.54</ecNumber>
    </submittedName>
</protein>
<dbReference type="PROSITE" id="PS51014">
    <property type="entry name" value="COBK_CBIJ"/>
    <property type="match status" value="1"/>
</dbReference>
<dbReference type="PANTHER" id="PTHR36925:SF1">
    <property type="entry name" value="COBALT-PRECORRIN-6A REDUCTASE"/>
    <property type="match status" value="1"/>
</dbReference>
<accession>Q1Q2V9</accession>
<reference evidence="4" key="1">
    <citation type="journal article" date="2006" name="Nature">
        <title>Deciphering the evolution and metabolism of an anammox bacterium from a community genome.</title>
        <authorList>
            <person name="Strous M."/>
            <person name="Pelletier E."/>
            <person name="Mangenot S."/>
            <person name="Rattei T."/>
            <person name="Lehner A."/>
            <person name="Taylor M.W."/>
            <person name="Horn M."/>
            <person name="Daims H."/>
            <person name="Bartol-Mavel D."/>
            <person name="Wincker P."/>
            <person name="Barbe V."/>
            <person name="Fonknechten N."/>
            <person name="Vallenet D."/>
            <person name="Segurens B."/>
            <person name="Schenowitz-Truong C."/>
            <person name="Medigue C."/>
            <person name="Collingro A."/>
            <person name="Snel B."/>
            <person name="Dutilh B.E."/>
            <person name="OpDenCamp H.J.M."/>
            <person name="vanDerDrift C."/>
            <person name="Cirpus I."/>
            <person name="vanDePas-Schoonen K.T."/>
            <person name="Harhangi H.R."/>
            <person name="vanNiftrik L."/>
            <person name="Schmid M."/>
            <person name="Keltjens J."/>
            <person name="vanDeVossenberg J."/>
            <person name="Kartal B."/>
            <person name="Meier H."/>
            <person name="Frishman D."/>
            <person name="Huynen M.A."/>
            <person name="Mewes H."/>
            <person name="Weissenbach J."/>
            <person name="Jetten M.S.M."/>
            <person name="Wagner M."/>
            <person name="LePaslier D."/>
        </authorList>
    </citation>
    <scope>NUCLEOTIDE SEQUENCE</scope>
</reference>
<dbReference type="Gene3D" id="3.40.50.720">
    <property type="entry name" value="NAD(P)-binding Rossmann-like Domain"/>
    <property type="match status" value="1"/>
</dbReference>
<evidence type="ECO:0000256" key="1">
    <source>
        <dbReference type="ARBA" id="ARBA00004953"/>
    </source>
</evidence>
<dbReference type="InterPro" id="IPR036206">
    <property type="entry name" value="ThiamineP_synth_sf"/>
</dbReference>
<keyword evidence="3 4" id="KW-0560">Oxidoreductase</keyword>
<evidence type="ECO:0000256" key="2">
    <source>
        <dbReference type="ARBA" id="ARBA00022573"/>
    </source>
</evidence>
<sequence>MILVLSGTEEGKEIVRQLHYNGFKVRTTVATEYGRKMFEQIGLDTLCIQKRCDKEGFRRLIQEKGITVLIDATHPFAVEATKNAYEACREAGIDYFRFERKDSVISDHPLIHSVSSADDAVKKARQLGTNIFLTTGISGVSKFISLKNEKQLFVRILPIPEHIVSCIEMGIFPKNIIAMHGPFSTELNKAMFQQYGINVIVSKESGGVGGVNEKIQAAIELGIDTILITRPALALPDVYTSITDILNKVKALR</sequence>
<dbReference type="UniPathway" id="UPA00148"/>
<dbReference type="NCBIfam" id="TIGR00715">
    <property type="entry name" value="precor6x_red"/>
    <property type="match status" value="1"/>
</dbReference>